<feature type="transmembrane region" description="Helical" evidence="1">
    <location>
        <begin position="22"/>
        <end position="49"/>
    </location>
</feature>
<reference evidence="2" key="2">
    <citation type="journal article" date="2015" name="Fish Shellfish Immunol.">
        <title>Early steps in the European eel (Anguilla anguilla)-Vibrio vulnificus interaction in the gills: Role of the RtxA13 toxin.</title>
        <authorList>
            <person name="Callol A."/>
            <person name="Pajuelo D."/>
            <person name="Ebbesson L."/>
            <person name="Teles M."/>
            <person name="MacKenzie S."/>
            <person name="Amaro C."/>
        </authorList>
    </citation>
    <scope>NUCLEOTIDE SEQUENCE</scope>
</reference>
<dbReference type="AlphaFoldDB" id="A0A0E9PW94"/>
<keyword evidence="1" id="KW-1133">Transmembrane helix</keyword>
<proteinExistence type="predicted"/>
<protein>
    <submittedName>
        <fullName evidence="2">Uncharacterized protein</fullName>
    </submittedName>
</protein>
<keyword evidence="1" id="KW-0812">Transmembrane</keyword>
<sequence length="55" mass="6440">METGPAWSTHPLNHMFSDLNKIWISFIEVCIGFPPYFPIPIFHIFPLYLSYIPLS</sequence>
<dbReference type="EMBL" id="GBXM01100424">
    <property type="protein sequence ID" value="JAH08153.1"/>
    <property type="molecule type" value="Transcribed_RNA"/>
</dbReference>
<keyword evidence="1" id="KW-0472">Membrane</keyword>
<name>A0A0E9PW94_ANGAN</name>
<evidence type="ECO:0000313" key="2">
    <source>
        <dbReference type="EMBL" id="JAH08153.1"/>
    </source>
</evidence>
<reference evidence="2" key="1">
    <citation type="submission" date="2014-11" db="EMBL/GenBank/DDBJ databases">
        <authorList>
            <person name="Amaro Gonzalez C."/>
        </authorList>
    </citation>
    <scope>NUCLEOTIDE SEQUENCE</scope>
</reference>
<organism evidence="2">
    <name type="scientific">Anguilla anguilla</name>
    <name type="common">European freshwater eel</name>
    <name type="synonym">Muraena anguilla</name>
    <dbReference type="NCBI Taxonomy" id="7936"/>
    <lineage>
        <taxon>Eukaryota</taxon>
        <taxon>Metazoa</taxon>
        <taxon>Chordata</taxon>
        <taxon>Craniata</taxon>
        <taxon>Vertebrata</taxon>
        <taxon>Euteleostomi</taxon>
        <taxon>Actinopterygii</taxon>
        <taxon>Neopterygii</taxon>
        <taxon>Teleostei</taxon>
        <taxon>Anguilliformes</taxon>
        <taxon>Anguillidae</taxon>
        <taxon>Anguilla</taxon>
    </lineage>
</organism>
<evidence type="ECO:0000256" key="1">
    <source>
        <dbReference type="SAM" id="Phobius"/>
    </source>
</evidence>
<accession>A0A0E9PW94</accession>